<keyword evidence="1" id="KW-0732">Signal</keyword>
<reference evidence="2 3" key="1">
    <citation type="submission" date="2024-10" db="EMBL/GenBank/DDBJ databases">
        <authorList>
            <person name="Ratan Roy A."/>
            <person name="Morales Sandoval P.H."/>
            <person name="De Los Santos Villalobos S."/>
            <person name="Chakraborty S."/>
            <person name="Mukherjee J."/>
        </authorList>
    </citation>
    <scope>NUCLEOTIDE SEQUENCE [LARGE SCALE GENOMIC DNA]</scope>
    <source>
        <strain evidence="2 3">S1</strain>
    </source>
</reference>
<dbReference type="Proteomes" id="UP001600165">
    <property type="component" value="Unassembled WGS sequence"/>
</dbReference>
<organism evidence="2 3">
    <name type="scientific">Almyronema epifaneia S1</name>
    <dbReference type="NCBI Taxonomy" id="2991925"/>
    <lineage>
        <taxon>Bacteria</taxon>
        <taxon>Bacillati</taxon>
        <taxon>Cyanobacteriota</taxon>
        <taxon>Cyanophyceae</taxon>
        <taxon>Nodosilineales</taxon>
        <taxon>Nodosilineaceae</taxon>
        <taxon>Almyronema</taxon>
        <taxon>Almyronema epifaneia</taxon>
    </lineage>
</organism>
<accession>A0ABW6IIL6</accession>
<evidence type="ECO:0000313" key="3">
    <source>
        <dbReference type="Proteomes" id="UP001600165"/>
    </source>
</evidence>
<evidence type="ECO:0000256" key="1">
    <source>
        <dbReference type="SAM" id="SignalP"/>
    </source>
</evidence>
<evidence type="ECO:0000313" key="2">
    <source>
        <dbReference type="EMBL" id="MFE4108020.1"/>
    </source>
</evidence>
<dbReference type="Pfam" id="PF11832">
    <property type="entry name" value="DUF3352"/>
    <property type="match status" value="1"/>
</dbReference>
<dbReference type="InterPro" id="IPR021787">
    <property type="entry name" value="DUF3352"/>
</dbReference>
<feature type="signal peptide" evidence="1">
    <location>
        <begin position="1"/>
        <end position="25"/>
    </location>
</feature>
<dbReference type="EMBL" id="JBHZOL010000098">
    <property type="protein sequence ID" value="MFE4108020.1"/>
    <property type="molecule type" value="Genomic_DNA"/>
</dbReference>
<protein>
    <submittedName>
        <fullName evidence="2">DUF3352 domain-containing protein</fullName>
    </submittedName>
</protein>
<dbReference type="RefSeq" id="WP_377967330.1">
    <property type="nucleotide sequence ID" value="NZ_JBHZOL010000098.1"/>
</dbReference>
<keyword evidence="3" id="KW-1185">Reference proteome</keyword>
<feature type="chain" id="PRO_5046794717" evidence="1">
    <location>
        <begin position="26"/>
        <end position="614"/>
    </location>
</feature>
<name>A0ABW6IIL6_9CYAN</name>
<gene>
    <name evidence="2" type="ORF">ACFVKH_17180</name>
</gene>
<sequence>MVMKTGLLSVAFGLVLAAGASRAVAETSPSAFKLLPAETALTLVLDTTDETWSQLSQFQFFNLLTGYTGTTLNPAGLPYLPLEISYQAEVAPWIGDSAVLALMPMPAVAVDLESQLLLIAPIADFAAFDGFLEQIAATRSQSPTAENHRNVSIYVWPPEALPQPQSDADLTFNRGGDRWYRAVAPLPPPNPTLDLEPEAAEPQPPMLPSLAVAVLPGYLVMSAQAAPIQQLIDAQLSQSPTLLESANFQKTLTNPDFDSALVTLFGNVGQINRYVVSDPTLLESPLPTPFPLPLPLPRLDFSPEDIQALTETDTFFESFVKPTTGGILSQGRVYFDPKTQLTAPVVERREADVLPSLLPAPTYALSSGYDLGGFGLSLLQLLESLNIEQINTGLTFLNMAVTAATGLDLETDILAWMDGAFGFFLFPSRESLVSEFAPQVELGIGLMLQTSDRAAAESALQAFEQFLSSNEASVEAQTINGVAATRWQIELTPAAELTDIVGYGWSAADVLTLTVGSGALRRLLNPQPDEFLAEHPTFQNAIAPFPADNNGYFYVNIGSTLSFLYRAIGLTPDQPFMLETQRMLGTLRSLSLTTSQTADYAQADLFLGLAPAEE</sequence>
<proteinExistence type="predicted"/>
<comment type="caution">
    <text evidence="2">The sequence shown here is derived from an EMBL/GenBank/DDBJ whole genome shotgun (WGS) entry which is preliminary data.</text>
</comment>